<evidence type="ECO:0000313" key="10">
    <source>
        <dbReference type="Proteomes" id="UP000799324"/>
    </source>
</evidence>
<keyword evidence="6" id="KW-0808">Transferase</keyword>
<dbReference type="GO" id="GO:0005634">
    <property type="term" value="C:nucleus"/>
    <property type="evidence" value="ECO:0007669"/>
    <property type="project" value="UniProtKB-SubCell"/>
</dbReference>
<dbReference type="PANTHER" id="PTHR23163">
    <property type="entry name" value="RING FINGER PROTEIN-RELATED"/>
    <property type="match status" value="1"/>
</dbReference>
<keyword evidence="2 6" id="KW-0479">Metal-binding</keyword>
<keyword evidence="4 6" id="KW-0862">Zinc</keyword>
<dbReference type="InterPro" id="IPR013956">
    <property type="entry name" value="E3_ubiquit_lig_Bre1"/>
</dbReference>
<keyword evidence="6 7" id="KW-0175">Coiled coil</keyword>
<evidence type="ECO:0000256" key="2">
    <source>
        <dbReference type="ARBA" id="ARBA00022723"/>
    </source>
</evidence>
<evidence type="ECO:0000256" key="1">
    <source>
        <dbReference type="ARBA" id="ARBA00004123"/>
    </source>
</evidence>
<dbReference type="GO" id="GO:0006325">
    <property type="term" value="P:chromatin organization"/>
    <property type="evidence" value="ECO:0007669"/>
    <property type="project" value="UniProtKB-KW"/>
</dbReference>
<dbReference type="GO" id="GO:0061630">
    <property type="term" value="F:ubiquitin protein ligase activity"/>
    <property type="evidence" value="ECO:0007669"/>
    <property type="project" value="UniProtKB-EC"/>
</dbReference>
<feature type="region of interest" description="Disordered" evidence="8">
    <location>
        <begin position="434"/>
        <end position="508"/>
    </location>
</feature>
<comment type="subcellular location">
    <subcellularLocation>
        <location evidence="1 6">Nucleus</location>
    </subcellularLocation>
</comment>
<evidence type="ECO:0000256" key="6">
    <source>
        <dbReference type="RuleBase" id="RU365038"/>
    </source>
</evidence>
<dbReference type="EMBL" id="MU004597">
    <property type="protein sequence ID" value="KAF2647630.1"/>
    <property type="molecule type" value="Genomic_DNA"/>
</dbReference>
<organism evidence="9 10">
    <name type="scientific">Lophiostoma macrostomum CBS 122681</name>
    <dbReference type="NCBI Taxonomy" id="1314788"/>
    <lineage>
        <taxon>Eukaryota</taxon>
        <taxon>Fungi</taxon>
        <taxon>Dikarya</taxon>
        <taxon>Ascomycota</taxon>
        <taxon>Pezizomycotina</taxon>
        <taxon>Dothideomycetes</taxon>
        <taxon>Pleosporomycetidae</taxon>
        <taxon>Pleosporales</taxon>
        <taxon>Lophiostomataceae</taxon>
        <taxon>Lophiostoma</taxon>
    </lineage>
</organism>
<dbReference type="SUPFAM" id="SSF57997">
    <property type="entry name" value="Tropomyosin"/>
    <property type="match status" value="1"/>
</dbReference>
<proteinExistence type="inferred from homology"/>
<evidence type="ECO:0000313" key="9">
    <source>
        <dbReference type="EMBL" id="KAF2647630.1"/>
    </source>
</evidence>
<dbReference type="AlphaFoldDB" id="A0A6A6SJ72"/>
<keyword evidence="3 6" id="KW-0863">Zinc-finger</keyword>
<dbReference type="GO" id="GO:0016567">
    <property type="term" value="P:protein ubiquitination"/>
    <property type="evidence" value="ECO:0007669"/>
    <property type="project" value="UniProtKB-UniRule"/>
</dbReference>
<feature type="compositionally biased region" description="Low complexity" evidence="8">
    <location>
        <begin position="452"/>
        <end position="498"/>
    </location>
</feature>
<evidence type="ECO:0000256" key="3">
    <source>
        <dbReference type="ARBA" id="ARBA00022771"/>
    </source>
</evidence>
<keyword evidence="5 6" id="KW-0539">Nucleus</keyword>
<gene>
    <name evidence="9" type="ORF">K491DRAFT_740131</name>
</gene>
<dbReference type="GO" id="GO:0008270">
    <property type="term" value="F:zinc ion binding"/>
    <property type="evidence" value="ECO:0007669"/>
    <property type="project" value="UniProtKB-KW"/>
</dbReference>
<protein>
    <recommendedName>
        <fullName evidence="6">E3 ubiquitin protein ligase</fullName>
        <ecNumber evidence="6">2.3.2.27</ecNumber>
    </recommendedName>
</protein>
<feature type="compositionally biased region" description="Polar residues" evidence="8">
    <location>
        <begin position="435"/>
        <end position="445"/>
    </location>
</feature>
<accession>A0A6A6SJ72</accession>
<dbReference type="Proteomes" id="UP000799324">
    <property type="component" value="Unassembled WGS sequence"/>
</dbReference>
<feature type="coiled-coil region" evidence="7">
    <location>
        <begin position="203"/>
        <end position="261"/>
    </location>
</feature>
<evidence type="ECO:0000256" key="8">
    <source>
        <dbReference type="SAM" id="MobiDB-lite"/>
    </source>
</evidence>
<dbReference type="PANTHER" id="PTHR23163:SF0">
    <property type="entry name" value="E3 UBIQUITIN-PROTEIN LIGASE BRE1"/>
    <property type="match status" value="1"/>
</dbReference>
<comment type="similarity">
    <text evidence="6">Belongs to the BRE1 family.</text>
</comment>
<comment type="pathway">
    <text evidence="6">Protein modification; protein ubiquitination.</text>
</comment>
<keyword evidence="6" id="KW-0156">Chromatin regulator</keyword>
<keyword evidence="10" id="KW-1185">Reference proteome</keyword>
<name>A0A6A6SJ72_9PLEO</name>
<comment type="catalytic activity">
    <reaction evidence="6">
        <text>S-ubiquitinyl-[E2 ubiquitin-conjugating enzyme]-L-cysteine + [acceptor protein]-L-lysine = [E2 ubiquitin-conjugating enzyme]-L-cysteine + N(6)-ubiquitinyl-[acceptor protein]-L-lysine.</text>
        <dbReference type="EC" id="2.3.2.27"/>
    </reaction>
</comment>
<keyword evidence="6" id="KW-0833">Ubl conjugation pathway</keyword>
<reference evidence="9" key="1">
    <citation type="journal article" date="2020" name="Stud. Mycol.">
        <title>101 Dothideomycetes genomes: a test case for predicting lifestyles and emergence of pathogens.</title>
        <authorList>
            <person name="Haridas S."/>
            <person name="Albert R."/>
            <person name="Binder M."/>
            <person name="Bloem J."/>
            <person name="Labutti K."/>
            <person name="Salamov A."/>
            <person name="Andreopoulos B."/>
            <person name="Baker S."/>
            <person name="Barry K."/>
            <person name="Bills G."/>
            <person name="Bluhm B."/>
            <person name="Cannon C."/>
            <person name="Castanera R."/>
            <person name="Culley D."/>
            <person name="Daum C."/>
            <person name="Ezra D."/>
            <person name="Gonzalez J."/>
            <person name="Henrissat B."/>
            <person name="Kuo A."/>
            <person name="Liang C."/>
            <person name="Lipzen A."/>
            <person name="Lutzoni F."/>
            <person name="Magnuson J."/>
            <person name="Mondo S."/>
            <person name="Nolan M."/>
            <person name="Ohm R."/>
            <person name="Pangilinan J."/>
            <person name="Park H.-J."/>
            <person name="Ramirez L."/>
            <person name="Alfaro M."/>
            <person name="Sun H."/>
            <person name="Tritt A."/>
            <person name="Yoshinaga Y."/>
            <person name="Zwiers L.-H."/>
            <person name="Turgeon B."/>
            <person name="Goodwin S."/>
            <person name="Spatafora J."/>
            <person name="Crous P."/>
            <person name="Grigoriev I."/>
        </authorList>
    </citation>
    <scope>NUCLEOTIDE SEQUENCE</scope>
    <source>
        <strain evidence="9">CBS 122681</strain>
    </source>
</reference>
<evidence type="ECO:0000256" key="7">
    <source>
        <dbReference type="SAM" id="Coils"/>
    </source>
</evidence>
<evidence type="ECO:0000256" key="5">
    <source>
        <dbReference type="ARBA" id="ARBA00023242"/>
    </source>
</evidence>
<evidence type="ECO:0000256" key="4">
    <source>
        <dbReference type="ARBA" id="ARBA00022833"/>
    </source>
</evidence>
<dbReference type="GO" id="GO:0033503">
    <property type="term" value="C:HULC complex"/>
    <property type="evidence" value="ECO:0007669"/>
    <property type="project" value="TreeGrafter"/>
</dbReference>
<sequence length="634" mass="69658">MHIALRRELALHINKLLRDVLDLLESVDLVLVADLELLHGVDKRVRRDRAAHLKRTLGASCTAPAVKLFCRRPACWHSHPGLRRRFRVRGTGTRCLRHCDSARLCCRCWSSDRKHWRACCRLTAENYGAHGASRSGQGSAPRLQAVHAPIPARRPPRALRVIRFNSCGYSSSCSMVAAWAWSCMAACYPATWPTQPLPGSPAYNQLLEKLIQVQAQLSDQQVDAAVAKELKTTCQVIRNENKKLERALQDAATEARVASTRADLAEAQLAQHSPQRFEALAMELGTARGKTEIAEAKICELEDRLEAAQGATTTAEVKIRELEGDLRTAQAEKETAQIKNRELESNLHRAQESFQTAQQEISDMGKDLQTVQEEARASIARADTLQAELTNVTDESAQLQLLLDGLREERQTAQENMDSLGTQNATLNARVEELSASTNSLQARQAQGAVGTGNNDNEGTGNNDNEGTGNNDYEGTGNNDYEGAGNNDDGDTGNNDNEGIGDKGGKGGSNKLVTVLHQASENARSMLDYWSSRFDDAESESESGLESIPGQTMFAALGQLETLLPPITMRDLDYFCPHLTVSPEDLEYLWSPHSSHQAPSNKLAHLVPDHPGFLITSPKHNTCTKHAISQQRLL</sequence>
<dbReference type="EC" id="2.3.2.27" evidence="6"/>
<dbReference type="Gene3D" id="1.10.287.2610">
    <property type="match status" value="1"/>
</dbReference>